<organism evidence="1 2">
    <name type="scientific">Acidithiobacillus thiooxidans ATCC 19377</name>
    <dbReference type="NCBI Taxonomy" id="637390"/>
    <lineage>
        <taxon>Bacteria</taxon>
        <taxon>Pseudomonadati</taxon>
        <taxon>Pseudomonadota</taxon>
        <taxon>Acidithiobacillia</taxon>
        <taxon>Acidithiobacillales</taxon>
        <taxon>Acidithiobacillaceae</taxon>
        <taxon>Acidithiobacillus</taxon>
    </lineage>
</organism>
<name>A0A5P9XM90_ACITH</name>
<proteinExistence type="predicted"/>
<evidence type="ECO:0000313" key="1">
    <source>
        <dbReference type="EMBL" id="QFX95097.1"/>
    </source>
</evidence>
<accession>A0A5P9XM90</accession>
<sequence>MIARLETQSGCPRFLAKKWFLVERSYSPLVSDPAQGAEDVGAEFGTGDSAGGGALDANRALRRDVATPRFPLRNKRWRDAKRLCKCAVSKFIKVGDQVHAK</sequence>
<dbReference type="EMBL" id="CP045571">
    <property type="protein sequence ID" value="QFX95097.1"/>
    <property type="molecule type" value="Genomic_DNA"/>
</dbReference>
<evidence type="ECO:0000313" key="2">
    <source>
        <dbReference type="Proteomes" id="UP000363590"/>
    </source>
</evidence>
<protein>
    <submittedName>
        <fullName evidence="1">Uncharacterized protein</fullName>
    </submittedName>
</protein>
<gene>
    <name evidence="1" type="ORF">GCD22_00598</name>
</gene>
<dbReference type="AlphaFoldDB" id="A0A5P9XM90"/>
<dbReference type="Proteomes" id="UP000363590">
    <property type="component" value="Chromosome"/>
</dbReference>
<dbReference type="KEGG" id="atx:GCD22_00598"/>
<reference evidence="1 2" key="1">
    <citation type="submission" date="2019-10" db="EMBL/GenBank/DDBJ databases">
        <authorList>
            <person name="Wang R."/>
        </authorList>
    </citation>
    <scope>NUCLEOTIDE SEQUENCE [LARGE SCALE GENOMIC DNA]</scope>
    <source>
        <strain evidence="1 2">ATCC 19377</strain>
    </source>
</reference>